<proteinExistence type="predicted"/>
<evidence type="ECO:0000313" key="3">
    <source>
        <dbReference type="Proteomes" id="UP000549343"/>
    </source>
</evidence>
<evidence type="ECO:0000313" key="1">
    <source>
        <dbReference type="EMBL" id="GAA0569708.1"/>
    </source>
</evidence>
<gene>
    <name evidence="2" type="ORF">F4557_001732</name>
    <name evidence="1" type="ORF">GCM10009546_35640</name>
</gene>
<evidence type="ECO:0000313" key="2">
    <source>
        <dbReference type="EMBL" id="MBB4773314.1"/>
    </source>
</evidence>
<organism evidence="2 3">
    <name type="scientific">Actinomadura livida</name>
    <dbReference type="NCBI Taxonomy" id="79909"/>
    <lineage>
        <taxon>Bacteria</taxon>
        <taxon>Bacillati</taxon>
        <taxon>Actinomycetota</taxon>
        <taxon>Actinomycetes</taxon>
        <taxon>Streptosporangiales</taxon>
        <taxon>Thermomonosporaceae</taxon>
        <taxon>Actinomadura</taxon>
    </lineage>
</organism>
<dbReference type="Proteomes" id="UP001501427">
    <property type="component" value="Unassembled WGS sequence"/>
</dbReference>
<accession>A0A7W7MWX7</accession>
<reference evidence="1 4" key="1">
    <citation type="journal article" date="2019" name="Int. J. Syst. Evol. Microbiol.">
        <title>The Global Catalogue of Microorganisms (GCM) 10K type strain sequencing project: providing services to taxonomists for standard genome sequencing and annotation.</title>
        <authorList>
            <consortium name="The Broad Institute Genomics Platform"/>
            <consortium name="The Broad Institute Genome Sequencing Center for Infectious Disease"/>
            <person name="Wu L."/>
            <person name="Ma J."/>
        </authorList>
    </citation>
    <scope>NUCLEOTIDE SEQUENCE [LARGE SCALE GENOMIC DNA]</scope>
    <source>
        <strain evidence="1 4">JCM 10667</strain>
    </source>
</reference>
<reference evidence="1" key="3">
    <citation type="submission" date="2023-12" db="EMBL/GenBank/DDBJ databases">
        <authorList>
            <person name="Sun Q."/>
            <person name="Inoue M."/>
        </authorList>
    </citation>
    <scope>NUCLEOTIDE SEQUENCE</scope>
    <source>
        <strain evidence="1">JCM 10667</strain>
    </source>
</reference>
<dbReference type="EMBL" id="BAAAHD010000027">
    <property type="protein sequence ID" value="GAA0569708.1"/>
    <property type="molecule type" value="Genomic_DNA"/>
</dbReference>
<comment type="caution">
    <text evidence="2">The sequence shown here is derived from an EMBL/GenBank/DDBJ whole genome shotgun (WGS) entry which is preliminary data.</text>
</comment>
<reference evidence="2 3" key="2">
    <citation type="submission" date="2020-08" db="EMBL/GenBank/DDBJ databases">
        <title>Sequencing the genomes of 1000 actinobacteria strains.</title>
        <authorList>
            <person name="Klenk H.-P."/>
        </authorList>
    </citation>
    <scope>NUCLEOTIDE SEQUENCE [LARGE SCALE GENOMIC DNA]</scope>
    <source>
        <strain evidence="2 3">DSM 44772</strain>
    </source>
</reference>
<name>A0A7W7MWX7_9ACTN</name>
<evidence type="ECO:0000313" key="4">
    <source>
        <dbReference type="Proteomes" id="UP001501427"/>
    </source>
</evidence>
<protein>
    <submittedName>
        <fullName evidence="2">Uncharacterized protein</fullName>
    </submittedName>
</protein>
<dbReference type="RefSeq" id="WP_184881340.1">
    <property type="nucleotide sequence ID" value="NZ_BAAAHD010000027.1"/>
</dbReference>
<dbReference type="Proteomes" id="UP000549343">
    <property type="component" value="Unassembled WGS sequence"/>
</dbReference>
<sequence length="133" mass="14710">MSSKILLISAERPDPEAFLDLIEELGGERRPSEWVNGHVRRGEAHIWVTVDPDSVPEIEVEHWLEHEEKLGVTPHGVVELRLSGGARADALAMEVIEAAAGRWPLIVDDDHGGLHSVAELREYPEGKLPFRGG</sequence>
<dbReference type="EMBL" id="JACHMV010000001">
    <property type="protein sequence ID" value="MBB4773314.1"/>
    <property type="molecule type" value="Genomic_DNA"/>
</dbReference>
<dbReference type="AlphaFoldDB" id="A0A7W7MWX7"/>
<keyword evidence="4" id="KW-1185">Reference proteome</keyword>